<organism evidence="3 4">
    <name type="scientific">Flavobacterium chuncheonense</name>
    <dbReference type="NCBI Taxonomy" id="2026653"/>
    <lineage>
        <taxon>Bacteria</taxon>
        <taxon>Pseudomonadati</taxon>
        <taxon>Bacteroidota</taxon>
        <taxon>Flavobacteriia</taxon>
        <taxon>Flavobacteriales</taxon>
        <taxon>Flavobacteriaceae</taxon>
        <taxon>Flavobacterium</taxon>
    </lineage>
</organism>
<keyword evidence="4" id="KW-1185">Reference proteome</keyword>
<evidence type="ECO:0000259" key="2">
    <source>
        <dbReference type="PROSITE" id="PS50206"/>
    </source>
</evidence>
<sequence>MKLRFLALAALSLLFVSCIEQKQEGVSLVNPTLFEQQSQASDVQLVDVRTPEEYAEGHLPNAVNMNISDVSFDTKIATLDKTKPVMVYCKMGGRSAKAAAKLKEAGFTTVTDLEGGIVNWKSEEKPIEN</sequence>
<protein>
    <submittedName>
        <fullName evidence="3">Rhodanese-like domain-containing protein</fullName>
    </submittedName>
</protein>
<accession>A0ABW5YNE1</accession>
<dbReference type="Gene3D" id="3.40.250.10">
    <property type="entry name" value="Rhodanese-like domain"/>
    <property type="match status" value="1"/>
</dbReference>
<evidence type="ECO:0000313" key="3">
    <source>
        <dbReference type="EMBL" id="MFD2892601.1"/>
    </source>
</evidence>
<proteinExistence type="predicted"/>
<dbReference type="PANTHER" id="PTHR45431">
    <property type="entry name" value="RHODANESE-LIKE DOMAIN-CONTAINING PROTEIN 15, CHLOROPLASTIC"/>
    <property type="match status" value="1"/>
</dbReference>
<dbReference type="PROSITE" id="PS51257">
    <property type="entry name" value="PROKAR_LIPOPROTEIN"/>
    <property type="match status" value="1"/>
</dbReference>
<dbReference type="RefSeq" id="WP_379812298.1">
    <property type="nucleotide sequence ID" value="NZ_JBHUPC010000017.1"/>
</dbReference>
<reference evidence="4" key="1">
    <citation type="journal article" date="2019" name="Int. J. Syst. Evol. Microbiol.">
        <title>The Global Catalogue of Microorganisms (GCM) 10K type strain sequencing project: providing services to taxonomists for standard genome sequencing and annotation.</title>
        <authorList>
            <consortium name="The Broad Institute Genomics Platform"/>
            <consortium name="The Broad Institute Genome Sequencing Center for Infectious Disease"/>
            <person name="Wu L."/>
            <person name="Ma J."/>
        </authorList>
    </citation>
    <scope>NUCLEOTIDE SEQUENCE [LARGE SCALE GENOMIC DNA]</scope>
    <source>
        <strain evidence="4">KCTC 22671</strain>
    </source>
</reference>
<dbReference type="Pfam" id="PF00581">
    <property type="entry name" value="Rhodanese"/>
    <property type="match status" value="1"/>
</dbReference>
<comment type="caution">
    <text evidence="3">The sequence shown here is derived from an EMBL/GenBank/DDBJ whole genome shotgun (WGS) entry which is preliminary data.</text>
</comment>
<dbReference type="PANTHER" id="PTHR45431:SF3">
    <property type="entry name" value="RHODANESE-LIKE DOMAIN-CONTAINING PROTEIN 15, CHLOROPLASTIC"/>
    <property type="match status" value="1"/>
</dbReference>
<dbReference type="InterPro" id="IPR036873">
    <property type="entry name" value="Rhodanese-like_dom_sf"/>
</dbReference>
<feature type="signal peptide" evidence="1">
    <location>
        <begin position="1"/>
        <end position="22"/>
    </location>
</feature>
<dbReference type="Proteomes" id="UP001597534">
    <property type="component" value="Unassembled WGS sequence"/>
</dbReference>
<dbReference type="InterPro" id="IPR052367">
    <property type="entry name" value="Thiosulfate_ST/Rhodanese-like"/>
</dbReference>
<name>A0ABW5YNE1_9FLAO</name>
<evidence type="ECO:0000313" key="4">
    <source>
        <dbReference type="Proteomes" id="UP001597534"/>
    </source>
</evidence>
<keyword evidence="1" id="KW-0732">Signal</keyword>
<feature type="domain" description="Rhodanese" evidence="2">
    <location>
        <begin position="39"/>
        <end position="129"/>
    </location>
</feature>
<dbReference type="SUPFAM" id="SSF52821">
    <property type="entry name" value="Rhodanese/Cell cycle control phosphatase"/>
    <property type="match status" value="1"/>
</dbReference>
<feature type="chain" id="PRO_5047306139" evidence="1">
    <location>
        <begin position="23"/>
        <end position="129"/>
    </location>
</feature>
<dbReference type="EMBL" id="JBHUPC010000017">
    <property type="protein sequence ID" value="MFD2892601.1"/>
    <property type="molecule type" value="Genomic_DNA"/>
</dbReference>
<dbReference type="CDD" id="cd00158">
    <property type="entry name" value="RHOD"/>
    <property type="match status" value="1"/>
</dbReference>
<gene>
    <name evidence="3" type="ORF">ACFS5J_11320</name>
</gene>
<dbReference type="InterPro" id="IPR001763">
    <property type="entry name" value="Rhodanese-like_dom"/>
</dbReference>
<dbReference type="PROSITE" id="PS50206">
    <property type="entry name" value="RHODANESE_3"/>
    <property type="match status" value="1"/>
</dbReference>
<dbReference type="SMART" id="SM00450">
    <property type="entry name" value="RHOD"/>
    <property type="match status" value="1"/>
</dbReference>
<evidence type="ECO:0000256" key="1">
    <source>
        <dbReference type="SAM" id="SignalP"/>
    </source>
</evidence>